<evidence type="ECO:0000256" key="5">
    <source>
        <dbReference type="ARBA" id="ARBA00023065"/>
    </source>
</evidence>
<evidence type="ECO:0000256" key="2">
    <source>
        <dbReference type="ARBA" id="ARBA00022448"/>
    </source>
</evidence>
<keyword evidence="5" id="KW-0406">Ion transport</keyword>
<feature type="repeat" description="ANK" evidence="8">
    <location>
        <begin position="252"/>
        <end position="274"/>
    </location>
</feature>
<keyword evidence="8" id="KW-0040">ANK repeat</keyword>
<dbReference type="OrthoDB" id="195446at2759"/>
<feature type="transmembrane region" description="Helical" evidence="10">
    <location>
        <begin position="830"/>
        <end position="848"/>
    </location>
</feature>
<protein>
    <recommendedName>
        <fullName evidence="11">Ion transport domain-containing protein</fullName>
    </recommendedName>
</protein>
<feature type="repeat" description="ANK" evidence="8">
    <location>
        <begin position="183"/>
        <end position="215"/>
    </location>
</feature>
<evidence type="ECO:0000259" key="11">
    <source>
        <dbReference type="Pfam" id="PF00520"/>
    </source>
</evidence>
<dbReference type="PANTHER" id="PTHR24121">
    <property type="entry name" value="NO MECHANORECEPTOR POTENTIAL C, ISOFORM D-RELATED"/>
    <property type="match status" value="1"/>
</dbReference>
<comment type="subcellular location">
    <subcellularLocation>
        <location evidence="1">Membrane</location>
        <topology evidence="1">Multi-pass membrane protein</topology>
    </subcellularLocation>
</comment>
<feature type="domain" description="Ion transport" evidence="11">
    <location>
        <begin position="735"/>
        <end position="983"/>
    </location>
</feature>
<dbReference type="InterPro" id="IPR002153">
    <property type="entry name" value="TRPC_channel"/>
</dbReference>
<feature type="repeat" description="ANK" evidence="8">
    <location>
        <begin position="321"/>
        <end position="341"/>
    </location>
</feature>
<feature type="transmembrane region" description="Helical" evidence="10">
    <location>
        <begin position="730"/>
        <end position="750"/>
    </location>
</feature>
<dbReference type="PRINTS" id="PR01097">
    <property type="entry name" value="TRNSRECEPTRP"/>
</dbReference>
<dbReference type="GO" id="GO:0016020">
    <property type="term" value="C:membrane"/>
    <property type="evidence" value="ECO:0007669"/>
    <property type="project" value="UniProtKB-SubCell"/>
</dbReference>
<dbReference type="InterPro" id="IPR036770">
    <property type="entry name" value="Ankyrin_rpt-contain_sf"/>
</dbReference>
<dbReference type="InterPro" id="IPR002110">
    <property type="entry name" value="Ankyrin_rpt"/>
</dbReference>
<dbReference type="Pfam" id="PF00520">
    <property type="entry name" value="Ion_trans"/>
    <property type="match status" value="1"/>
</dbReference>
<dbReference type="Gene3D" id="1.25.40.20">
    <property type="entry name" value="Ankyrin repeat-containing domain"/>
    <property type="match status" value="6"/>
</dbReference>
<reference evidence="12 13" key="1">
    <citation type="journal article" date="2016" name="Nat. Commun.">
        <title>Extremotolerant tardigrade genome and improved radiotolerance of human cultured cells by tardigrade-unique protein.</title>
        <authorList>
            <person name="Hashimoto T."/>
            <person name="Horikawa D.D."/>
            <person name="Saito Y."/>
            <person name="Kuwahara H."/>
            <person name="Kozuka-Hata H."/>
            <person name="Shin-I T."/>
            <person name="Minakuchi Y."/>
            <person name="Ohishi K."/>
            <person name="Motoyama A."/>
            <person name="Aizu T."/>
            <person name="Enomoto A."/>
            <person name="Kondo K."/>
            <person name="Tanaka S."/>
            <person name="Hara Y."/>
            <person name="Koshikawa S."/>
            <person name="Sagara H."/>
            <person name="Miura T."/>
            <person name="Yokobori S."/>
            <person name="Miyagawa K."/>
            <person name="Suzuki Y."/>
            <person name="Kubo T."/>
            <person name="Oyama M."/>
            <person name="Kohara Y."/>
            <person name="Fujiyama A."/>
            <person name="Arakawa K."/>
            <person name="Katayama T."/>
            <person name="Toyoda A."/>
            <person name="Kunieda T."/>
        </authorList>
    </citation>
    <scope>NUCLEOTIDE SEQUENCE [LARGE SCALE GENOMIC DNA]</scope>
    <source>
        <strain evidence="12 13">YOKOZUNA-1</strain>
    </source>
</reference>
<accession>A0A1D1VCY4</accession>
<dbReference type="AlphaFoldDB" id="A0A1D1VCY4"/>
<feature type="repeat" description="ANK" evidence="8">
    <location>
        <begin position="149"/>
        <end position="172"/>
    </location>
</feature>
<feature type="region of interest" description="Disordered" evidence="9">
    <location>
        <begin position="1030"/>
        <end position="1050"/>
    </location>
</feature>
<evidence type="ECO:0000256" key="3">
    <source>
        <dbReference type="ARBA" id="ARBA00022692"/>
    </source>
</evidence>
<dbReference type="Pfam" id="PF12796">
    <property type="entry name" value="Ank_2"/>
    <property type="match status" value="5"/>
</dbReference>
<gene>
    <name evidence="12" type="primary">RvY_09867</name>
    <name evidence="12" type="synonym">RvY_09867.1</name>
    <name evidence="12" type="ORF">RvY_09867-1</name>
</gene>
<sequence length="1116" mass="122884">MSRSFYFSWTITPTSTYKPKWFDCSLLRLACLVCVTQLAAIFKSNETPLHYCARCGNVNILMTIIKHQGPGRLQVALNRQAKNGWSPLLTASEHGHEEVVRQLLRNNARVDVFDEQGKAALHIAAENGHLDIVDLLLHHKAFVNAKSKLGLTPTHLAAMKGWTEIVQVLVEKYDAAIDALSLAKRTPLHMAAQYGKLEICDVLLRMKADPNAKDQKGLTPLHLAAENDHSSIVELFLKVQADSNPMTMVDENGYTVAHIAAQNGSDEVVRLLMSFDKQQVITAKIRTDDSTALHLAAAGGHAEVVKVLVEGGASPVEENADGMTPLHLAAKFGYVSVLEILKELISLKLSSVKTGLSALHLAAFYGQVEFARELLTTVPATIVSDQPTINNAIVKEIGGEPGLTPLHLAAHSGQENMVRLLLNYPGVQVDAAADISGLIPLHLAALNGHLPIVGLLLSKSSAQLDTRDKKGRNALMLAGANGHEEMASLLLGQGADVASEDNNGWTALHHAAKAGYLKVVKVLVEAGASPVSETSDGKIPLCYAANALKTDVLTYLILKDHDVFKLLEDRAFLFDLMNCGKMFHQKALEDFITTSPSPVEIALKLSRFYQDQSSREKELERDSILASKFCETLGNDLLTISCNRFGPALVLRAIDQNNKSLMDILVEGSHKEVVAEPSVQRFLSDVWYGNQEWSDGKSTMMFLAFLLFPPFWLVMSLPIGRYSEIPFMKLMSSIVSHLFFIVVLILVFLSPFENLYDRIDPLPEWAEWLLLVWLIGKVIDEFFTAEERSGLGWIRIIVLGFCALGIIMHGIAFAFTGTTATILLYVRNQLFATAGLFACIQIVNYLSFHYMFGPMGIIIQDLVKDLMRFLVVLSLFMIGFSFSSSAMFLDTQQPNMTESGYYYPHSVIIDMASDPLVSFQYLYFALFGLVDPTHMPAAPNSPPFSSTLIKILVMIFLMVTMVVLINLLIAMLSDTYQRIQARSDLEWKFGRAKLIINTQKSAISPPPLNVITVSATYAYKGLKKCMSMRRGGGSGSTEELAPSGKTSREGSHVLSWRKSFQDSGEGGASAHFKKVPVKRLVDVIDWESVVSAYRGGSATDYELENTAVLLGIEQEI</sequence>
<keyword evidence="2" id="KW-0813">Transport</keyword>
<feature type="repeat" description="ANK" evidence="8">
    <location>
        <begin position="503"/>
        <end position="535"/>
    </location>
</feature>
<evidence type="ECO:0000313" key="13">
    <source>
        <dbReference type="Proteomes" id="UP000186922"/>
    </source>
</evidence>
<proteinExistence type="predicted"/>
<dbReference type="PRINTS" id="PR01415">
    <property type="entry name" value="ANKYRIN"/>
</dbReference>
<name>A0A1D1VCY4_RAMVA</name>
<keyword evidence="3 10" id="KW-0812">Transmembrane</keyword>
<evidence type="ECO:0000256" key="7">
    <source>
        <dbReference type="ARBA" id="ARBA00023303"/>
    </source>
</evidence>
<evidence type="ECO:0000256" key="10">
    <source>
        <dbReference type="SAM" id="Phobius"/>
    </source>
</evidence>
<keyword evidence="7" id="KW-0407">Ion channel</keyword>
<keyword evidence="6 10" id="KW-0472">Membrane</keyword>
<dbReference type="PANTHER" id="PTHR24121:SF23">
    <property type="entry name" value="NO MECHANORECEPTOR POTENTIAL C, ISOFORM H"/>
    <property type="match status" value="1"/>
</dbReference>
<evidence type="ECO:0000256" key="9">
    <source>
        <dbReference type="SAM" id="MobiDB-lite"/>
    </source>
</evidence>
<dbReference type="STRING" id="947166.A0A1D1VCY4"/>
<evidence type="ECO:0000256" key="6">
    <source>
        <dbReference type="ARBA" id="ARBA00023136"/>
    </source>
</evidence>
<evidence type="ECO:0000256" key="4">
    <source>
        <dbReference type="ARBA" id="ARBA00022989"/>
    </source>
</evidence>
<feature type="transmembrane region" description="Helical" evidence="10">
    <location>
        <begin position="796"/>
        <end position="824"/>
    </location>
</feature>
<dbReference type="Pfam" id="PF13637">
    <property type="entry name" value="Ank_4"/>
    <property type="match status" value="1"/>
</dbReference>
<dbReference type="EMBL" id="BDGG01000005">
    <property type="protein sequence ID" value="GAU98760.1"/>
    <property type="molecule type" value="Genomic_DNA"/>
</dbReference>
<feature type="repeat" description="ANK" evidence="8">
    <location>
        <begin position="83"/>
        <end position="115"/>
    </location>
</feature>
<feature type="repeat" description="ANK" evidence="8">
    <location>
        <begin position="470"/>
        <end position="502"/>
    </location>
</feature>
<dbReference type="GO" id="GO:0005262">
    <property type="term" value="F:calcium channel activity"/>
    <property type="evidence" value="ECO:0007669"/>
    <property type="project" value="InterPro"/>
</dbReference>
<feature type="repeat" description="ANK" evidence="8">
    <location>
        <begin position="116"/>
        <end position="148"/>
    </location>
</feature>
<dbReference type="Proteomes" id="UP000186922">
    <property type="component" value="Unassembled WGS sequence"/>
</dbReference>
<keyword evidence="13" id="KW-1185">Reference proteome</keyword>
<comment type="caution">
    <text evidence="12">The sequence shown here is derived from an EMBL/GenBank/DDBJ whole genome shotgun (WGS) entry which is preliminary data.</text>
</comment>
<keyword evidence="4 10" id="KW-1133">Transmembrane helix</keyword>
<feature type="transmembrane region" description="Helical" evidence="10">
    <location>
        <begin position="948"/>
        <end position="972"/>
    </location>
</feature>
<dbReference type="PROSITE" id="PS50297">
    <property type="entry name" value="ANK_REP_REGION"/>
    <property type="match status" value="12"/>
</dbReference>
<feature type="repeat" description="ANK" evidence="8">
    <location>
        <begin position="288"/>
        <end position="320"/>
    </location>
</feature>
<feature type="repeat" description="ANK" evidence="8">
    <location>
        <begin position="436"/>
        <end position="469"/>
    </location>
</feature>
<dbReference type="InterPro" id="IPR005821">
    <property type="entry name" value="Ion_trans_dom"/>
</dbReference>
<feature type="transmembrane region" description="Helical" evidence="10">
    <location>
        <begin position="869"/>
        <end position="889"/>
    </location>
</feature>
<feature type="repeat" description="ANK" evidence="8">
    <location>
        <begin position="401"/>
        <end position="423"/>
    </location>
</feature>
<evidence type="ECO:0000256" key="8">
    <source>
        <dbReference type="PROSITE-ProRule" id="PRU00023"/>
    </source>
</evidence>
<feature type="repeat" description="ANK" evidence="8">
    <location>
        <begin position="216"/>
        <end position="248"/>
    </location>
</feature>
<dbReference type="PROSITE" id="PS50088">
    <property type="entry name" value="ANK_REPEAT"/>
    <property type="match status" value="12"/>
</dbReference>
<evidence type="ECO:0000313" key="12">
    <source>
        <dbReference type="EMBL" id="GAU98760.1"/>
    </source>
</evidence>
<feature type="transmembrane region" description="Helical" evidence="10">
    <location>
        <begin position="700"/>
        <end position="718"/>
    </location>
</feature>
<evidence type="ECO:0000256" key="1">
    <source>
        <dbReference type="ARBA" id="ARBA00004141"/>
    </source>
</evidence>
<organism evidence="12 13">
    <name type="scientific">Ramazzottius varieornatus</name>
    <name type="common">Water bear</name>
    <name type="synonym">Tardigrade</name>
    <dbReference type="NCBI Taxonomy" id="947166"/>
    <lineage>
        <taxon>Eukaryota</taxon>
        <taxon>Metazoa</taxon>
        <taxon>Ecdysozoa</taxon>
        <taxon>Tardigrada</taxon>
        <taxon>Eutardigrada</taxon>
        <taxon>Parachela</taxon>
        <taxon>Hypsibioidea</taxon>
        <taxon>Ramazzottiidae</taxon>
        <taxon>Ramazzottius</taxon>
    </lineage>
</organism>
<dbReference type="SUPFAM" id="SSF48403">
    <property type="entry name" value="Ankyrin repeat"/>
    <property type="match status" value="2"/>
</dbReference>
<dbReference type="SMART" id="SM00248">
    <property type="entry name" value="ANK"/>
    <property type="match status" value="15"/>
</dbReference>